<evidence type="ECO:0000313" key="2">
    <source>
        <dbReference type="Proteomes" id="UP000582837"/>
    </source>
</evidence>
<dbReference type="EMBL" id="JACHIA010000007">
    <property type="protein sequence ID" value="MBB6071211.1"/>
    <property type="molecule type" value="Genomic_DNA"/>
</dbReference>
<proteinExistence type="predicted"/>
<sequence>MPNPPQDYKWIQGKGLRIYQETSRGRGAHSGCFCVCPPVSEGGFRLAVACGGIPGWVAEFAGGPHPGSHYAPTLPQKTLGEGWGGADGSVSDAELGAAASLGSG</sequence>
<gene>
    <name evidence="1" type="ORF">HNQ61_002835</name>
</gene>
<name>A0A841GZI4_9BACT</name>
<protein>
    <submittedName>
        <fullName evidence="1">Uncharacterized protein</fullName>
    </submittedName>
</protein>
<reference evidence="1 2" key="1">
    <citation type="submission" date="2020-08" db="EMBL/GenBank/DDBJ databases">
        <title>Genomic Encyclopedia of Type Strains, Phase IV (KMG-IV): sequencing the most valuable type-strain genomes for metagenomic binning, comparative biology and taxonomic classification.</title>
        <authorList>
            <person name="Goeker M."/>
        </authorList>
    </citation>
    <scope>NUCLEOTIDE SEQUENCE [LARGE SCALE GENOMIC DNA]</scope>
    <source>
        <strain evidence="1 2">DSM 29007</strain>
    </source>
</reference>
<comment type="caution">
    <text evidence="1">The sequence shown here is derived from an EMBL/GenBank/DDBJ whole genome shotgun (WGS) entry which is preliminary data.</text>
</comment>
<accession>A0A841GZI4</accession>
<dbReference type="AlphaFoldDB" id="A0A841GZI4"/>
<keyword evidence="2" id="KW-1185">Reference proteome</keyword>
<evidence type="ECO:0000313" key="1">
    <source>
        <dbReference type="EMBL" id="MBB6071211.1"/>
    </source>
</evidence>
<dbReference type="Proteomes" id="UP000582837">
    <property type="component" value="Unassembled WGS sequence"/>
</dbReference>
<organism evidence="1 2">
    <name type="scientific">Longimicrobium terrae</name>
    <dbReference type="NCBI Taxonomy" id="1639882"/>
    <lineage>
        <taxon>Bacteria</taxon>
        <taxon>Pseudomonadati</taxon>
        <taxon>Gemmatimonadota</taxon>
        <taxon>Longimicrobiia</taxon>
        <taxon>Longimicrobiales</taxon>
        <taxon>Longimicrobiaceae</taxon>
        <taxon>Longimicrobium</taxon>
    </lineage>
</organism>